<keyword evidence="1" id="KW-0812">Transmembrane</keyword>
<dbReference type="EMBL" id="QMQX01000208">
    <property type="protein sequence ID" value="RLE49494.1"/>
    <property type="molecule type" value="Genomic_DNA"/>
</dbReference>
<proteinExistence type="predicted"/>
<feature type="transmembrane region" description="Helical" evidence="1">
    <location>
        <begin position="20"/>
        <end position="41"/>
    </location>
</feature>
<dbReference type="AlphaFoldDB" id="A0A497EQ42"/>
<dbReference type="Proteomes" id="UP000272051">
    <property type="component" value="Unassembled WGS sequence"/>
</dbReference>
<keyword evidence="1" id="KW-0472">Membrane</keyword>
<keyword evidence="1" id="KW-1133">Transmembrane helix</keyword>
<gene>
    <name evidence="2" type="ORF">DRJ33_08205</name>
</gene>
<organism evidence="2 3">
    <name type="scientific">Thermoproteota archaeon</name>
    <dbReference type="NCBI Taxonomy" id="2056631"/>
    <lineage>
        <taxon>Archaea</taxon>
        <taxon>Thermoproteota</taxon>
    </lineage>
</organism>
<name>A0A497EQ42_9CREN</name>
<protein>
    <submittedName>
        <fullName evidence="2">Uncharacterized protein</fullName>
    </submittedName>
</protein>
<sequence length="120" mass="13533">MFVRYEEALPNLAMSELEELSPLTFYAAFILTLLNLTLLRVDLRFLIEFANSIYGLVIGTPISMTLSSVGLLIDPQESRFLKTIKIGVMFLGFSIGLLIISMFLAKLVRLVQMFVRIINA</sequence>
<reference evidence="2 3" key="1">
    <citation type="submission" date="2018-06" db="EMBL/GenBank/DDBJ databases">
        <title>Extensive metabolic versatility and redundancy in microbially diverse, dynamic hydrothermal sediments.</title>
        <authorList>
            <person name="Dombrowski N."/>
            <person name="Teske A."/>
            <person name="Baker B.J."/>
        </authorList>
    </citation>
    <scope>NUCLEOTIDE SEQUENCE [LARGE SCALE GENOMIC DNA]</scope>
    <source>
        <strain evidence="2">B34_G17</strain>
    </source>
</reference>
<evidence type="ECO:0000313" key="2">
    <source>
        <dbReference type="EMBL" id="RLE49494.1"/>
    </source>
</evidence>
<comment type="caution">
    <text evidence="2">The sequence shown here is derived from an EMBL/GenBank/DDBJ whole genome shotgun (WGS) entry which is preliminary data.</text>
</comment>
<evidence type="ECO:0000256" key="1">
    <source>
        <dbReference type="SAM" id="Phobius"/>
    </source>
</evidence>
<feature type="transmembrane region" description="Helical" evidence="1">
    <location>
        <begin position="53"/>
        <end position="73"/>
    </location>
</feature>
<accession>A0A497EQ42</accession>
<evidence type="ECO:0000313" key="3">
    <source>
        <dbReference type="Proteomes" id="UP000272051"/>
    </source>
</evidence>
<feature type="transmembrane region" description="Helical" evidence="1">
    <location>
        <begin position="85"/>
        <end position="108"/>
    </location>
</feature>